<sequence length="265" mass="30851">MRKWFFSKKIAQDLLALEINTIIKADMSAVKMPHSRRQVLYDIAKSYHKKLLDLGFRKPVYWKFAGRRSFGELRDRAREGMEACENRLKTTSIEKQNDIQEEIKILERIQDQSIMIVSMFHDLKNRIKGNDESTKGYKTVPEPIKREEIREDEFGASHENSEIWNNDIDRYRMNVIEDLDLTTEQVTLLRKAWEVGTERIVLQTVIQIDGDVTTRIAERFLENPDKNVVLKIHNDSITTSTSFWTNLMKAMGEIAGKAFGGLLGR</sequence>
<organism evidence="1 2">
    <name type="scientific">Candidatus Scalindua brodae</name>
    <dbReference type="NCBI Taxonomy" id="237368"/>
    <lineage>
        <taxon>Bacteria</taxon>
        <taxon>Pseudomonadati</taxon>
        <taxon>Planctomycetota</taxon>
        <taxon>Candidatus Brocadiia</taxon>
        <taxon>Candidatus Brocadiales</taxon>
        <taxon>Candidatus Scalinduaceae</taxon>
        <taxon>Candidatus Scalindua</taxon>
    </lineage>
</organism>
<evidence type="ECO:0000313" key="1">
    <source>
        <dbReference type="EMBL" id="KHE93658.1"/>
    </source>
</evidence>
<evidence type="ECO:0000313" key="2">
    <source>
        <dbReference type="Proteomes" id="UP000030652"/>
    </source>
</evidence>
<protein>
    <submittedName>
        <fullName evidence="1">Uncharacterized protein</fullName>
    </submittedName>
</protein>
<dbReference type="Proteomes" id="UP000030652">
    <property type="component" value="Unassembled WGS sequence"/>
</dbReference>
<dbReference type="AlphaFoldDB" id="A0A0B0ER84"/>
<dbReference type="EMBL" id="JRYO01000043">
    <property type="protein sequence ID" value="KHE93658.1"/>
    <property type="molecule type" value="Genomic_DNA"/>
</dbReference>
<name>A0A0B0ER84_9BACT</name>
<proteinExistence type="predicted"/>
<dbReference type="eggNOG" id="ENOG5032XZK">
    <property type="taxonomic scope" value="Bacteria"/>
</dbReference>
<accession>A0A0B0ER84</accession>
<reference evidence="1 2" key="1">
    <citation type="submission" date="2014-10" db="EMBL/GenBank/DDBJ databases">
        <title>Draft genome of anammox bacterium scalindua brodae, obtained using differential coverage binning of sequence data from two enrichment reactors.</title>
        <authorList>
            <person name="Speth D.R."/>
            <person name="Russ L."/>
            <person name="Kartal B."/>
            <person name="Op den Camp H.J."/>
            <person name="Dutilh B.E."/>
            <person name="Jetten M.S."/>
        </authorList>
    </citation>
    <scope>NUCLEOTIDE SEQUENCE [LARGE SCALE GENOMIC DNA]</scope>
    <source>
        <strain evidence="1">RU1</strain>
    </source>
</reference>
<comment type="caution">
    <text evidence="1">The sequence shown here is derived from an EMBL/GenBank/DDBJ whole genome shotgun (WGS) entry which is preliminary data.</text>
</comment>
<gene>
    <name evidence="1" type="ORF">SCABRO_00587</name>
</gene>